<dbReference type="Proteomes" id="UP001354931">
    <property type="component" value="Unassembled WGS sequence"/>
</dbReference>
<proteinExistence type="predicted"/>
<protein>
    <submittedName>
        <fullName evidence="1">DUF1116 domain-containing protein</fullName>
    </submittedName>
</protein>
<dbReference type="Gene3D" id="3.90.1700.10">
    <property type="entry name" value="v583 domain like"/>
    <property type="match status" value="1"/>
</dbReference>
<accession>A0ABU6FE83</accession>
<dbReference type="EMBL" id="JAOZYC010000153">
    <property type="protein sequence ID" value="MEB8341927.1"/>
    <property type="molecule type" value="Genomic_DNA"/>
</dbReference>
<evidence type="ECO:0000313" key="1">
    <source>
        <dbReference type="EMBL" id="MEB8341927.1"/>
    </source>
</evidence>
<gene>
    <name evidence="1" type="ORF">OKJ99_30975</name>
</gene>
<dbReference type="Gene3D" id="3.90.1710.10">
    <property type="entry name" value="Enterococcus faecalis V583 domain"/>
    <property type="match status" value="1"/>
</dbReference>
<dbReference type="RefSeq" id="WP_326021250.1">
    <property type="nucleotide sequence ID" value="NZ_JAOZYC010000153.1"/>
</dbReference>
<dbReference type="Gene3D" id="3.40.50.720">
    <property type="entry name" value="NAD(P)-binding Rossmann-like Domain"/>
    <property type="match status" value="1"/>
</dbReference>
<name>A0ABU6FE83_9ACTN</name>
<organism evidence="1 2">
    <name type="scientific">Streptomyces endophyticus</name>
    <dbReference type="NCBI Taxonomy" id="714166"/>
    <lineage>
        <taxon>Bacteria</taxon>
        <taxon>Bacillati</taxon>
        <taxon>Actinomycetota</taxon>
        <taxon>Actinomycetes</taxon>
        <taxon>Kitasatosporales</taxon>
        <taxon>Streptomycetaceae</taxon>
        <taxon>Streptomyces</taxon>
    </lineage>
</organism>
<dbReference type="Gene3D" id="1.10.10.660">
    <property type="entry name" value="conserved protein of unknown function from Enterococcus faecalis V583"/>
    <property type="match status" value="1"/>
</dbReference>
<reference evidence="1 2" key="1">
    <citation type="submission" date="2022-10" db="EMBL/GenBank/DDBJ databases">
        <authorList>
            <person name="Xie J."/>
            <person name="Shen N."/>
        </authorList>
    </citation>
    <scope>NUCLEOTIDE SEQUENCE [LARGE SCALE GENOMIC DNA]</scope>
    <source>
        <strain evidence="1 2">YIM65594</strain>
    </source>
</reference>
<dbReference type="Pfam" id="PF06545">
    <property type="entry name" value="AllG"/>
    <property type="match status" value="1"/>
</dbReference>
<sequence length="490" mass="51736">MTTHTSTSDGTPTSTPITPITRLFGAELNVVNVGLAMFEEDIAAQNAKVTTVDWVPPGNGKPEVIAALDHLARPDIAARIEAANAEAVERITSAKPMLIGFGRAIDVVPGMTPTTIIHAGPPITWEKMSGPMKGAVLGAIVFEGLAADLAEAEHVAASGRITFSPCHEHDCVGSMAGVTSASMYMHVLHNETHGNRAYTNLSEQMSKILRMGANDDSVVERLIWMRDVLGPMLKEAMEIGGPIDLRLLLSQALHMGDEAHNRNIAGSLLLMQELAPRMVRTGFSAEQQKDVFDFIASSDYFSGPTWLAMAKAALDAAHGIEDSTIVTTMARNGVEFGLRVSGLPGNHWLTGPAQKVVGPMFAGYRPEDSGLDIGDSAISETYGFGGFAMAAAPAIVALVGGTVEEALAHTREMGEITTARNPNITIPSLDFQGLPTGIDIRKVLDTGILPVINTAIAHKEPGIGMIGAGITHPPAEVFEKAVVALAAKFS</sequence>
<keyword evidence="2" id="KW-1185">Reference proteome</keyword>
<dbReference type="InterPro" id="IPR024033">
    <property type="entry name" value="OXTCase_su_AllG_h-dom"/>
</dbReference>
<evidence type="ECO:0000313" key="2">
    <source>
        <dbReference type="Proteomes" id="UP001354931"/>
    </source>
</evidence>
<dbReference type="InterPro" id="IPR009499">
    <property type="entry name" value="AllG-like"/>
</dbReference>
<comment type="caution">
    <text evidence="1">The sequence shown here is derived from an EMBL/GenBank/DDBJ whole genome shotgun (WGS) entry which is preliminary data.</text>
</comment>